<dbReference type="Pfam" id="PF11917">
    <property type="entry name" value="DUF3435"/>
    <property type="match status" value="1"/>
</dbReference>
<dbReference type="Proteomes" id="UP001271007">
    <property type="component" value="Unassembled WGS sequence"/>
</dbReference>
<protein>
    <submittedName>
        <fullName evidence="1">Uncharacterized protein</fullName>
    </submittedName>
</protein>
<dbReference type="PANTHER" id="PTHR37535:SF3">
    <property type="entry name" value="FLUG DOMAIN-CONTAINING PROTEIN"/>
    <property type="match status" value="1"/>
</dbReference>
<organism evidence="1 2">
    <name type="scientific">Extremus antarcticus</name>
    <dbReference type="NCBI Taxonomy" id="702011"/>
    <lineage>
        <taxon>Eukaryota</taxon>
        <taxon>Fungi</taxon>
        <taxon>Dikarya</taxon>
        <taxon>Ascomycota</taxon>
        <taxon>Pezizomycotina</taxon>
        <taxon>Dothideomycetes</taxon>
        <taxon>Dothideomycetidae</taxon>
        <taxon>Mycosphaerellales</taxon>
        <taxon>Extremaceae</taxon>
        <taxon>Extremus</taxon>
    </lineage>
</organism>
<accession>A0AAJ0G3U7</accession>
<sequence length="273" mass="30922">MTCPVAHLVALAISDEAFKLPGLNTAGSVFSKTLPPGQHQVVLHWKEDILDKPIFRTNRRGMPDEELSNNIAAKRLSSLGKRIGYEDSLTWYCLRRMVLNAVDDLGSDEVRNQIAGHLESRTYRMHYQDQHINIDVANVVRGQPTEDGLLRKLNCMGVNKDPNANVALPPGYNEQIAALPDVAALEAECRRLTASLKDKYDLIRNAPGSDPLVEKRKEAQRKHRAKKEYYRARMKAELRKEYFVRKDDAIIEAQMTEDSKSPSTRQLGMLRSN</sequence>
<name>A0AAJ0G3U7_9PEZI</name>
<evidence type="ECO:0000313" key="2">
    <source>
        <dbReference type="Proteomes" id="UP001271007"/>
    </source>
</evidence>
<proteinExistence type="predicted"/>
<reference evidence="1" key="1">
    <citation type="submission" date="2023-04" db="EMBL/GenBank/DDBJ databases">
        <title>Black Yeasts Isolated from many extreme environments.</title>
        <authorList>
            <person name="Coleine C."/>
            <person name="Stajich J.E."/>
            <person name="Selbmann L."/>
        </authorList>
    </citation>
    <scope>NUCLEOTIDE SEQUENCE</scope>
    <source>
        <strain evidence="1">CCFEE 5312</strain>
    </source>
</reference>
<comment type="caution">
    <text evidence="1">The sequence shown here is derived from an EMBL/GenBank/DDBJ whole genome shotgun (WGS) entry which is preliminary data.</text>
</comment>
<dbReference type="EMBL" id="JAWDJX010000116">
    <property type="protein sequence ID" value="KAK3046086.1"/>
    <property type="molecule type" value="Genomic_DNA"/>
</dbReference>
<dbReference type="InterPro" id="IPR021842">
    <property type="entry name" value="DUF3435"/>
</dbReference>
<evidence type="ECO:0000313" key="1">
    <source>
        <dbReference type="EMBL" id="KAK3046086.1"/>
    </source>
</evidence>
<gene>
    <name evidence="1" type="ORF">LTR09_012401</name>
</gene>
<keyword evidence="2" id="KW-1185">Reference proteome</keyword>
<dbReference type="PANTHER" id="PTHR37535">
    <property type="entry name" value="FLUG DOMAIN PROTEIN"/>
    <property type="match status" value="1"/>
</dbReference>
<dbReference type="AlphaFoldDB" id="A0AAJ0G3U7"/>